<evidence type="ECO:0000313" key="4">
    <source>
        <dbReference type="Proteomes" id="UP001634747"/>
    </source>
</evidence>
<sequence>MRTLSMVLALLTGLFVSSSMRAASVCPSLGYATAGCDLIITVTDSGTTVTPGPSYTLAGGTYDGSDDTLIGIVNNSSSALSSINLSSSTDIFGFDGDGIDGYGAPGNTMDDSGYGGPNTYFTNINASFTGGTANFLTPLAAGGGSTYFSLEEALDTSTLTAGSGVTPEPNTFVLLGTALAGMAGAARRRFAS</sequence>
<gene>
    <name evidence="3" type="ORF">ACK2TP_12985</name>
</gene>
<dbReference type="NCBIfam" id="TIGR02595">
    <property type="entry name" value="PEP_CTERM"/>
    <property type="match status" value="1"/>
</dbReference>
<organism evidence="3 4">
    <name type="scientific">Terriglobus aquaticus</name>
    <dbReference type="NCBI Taxonomy" id="940139"/>
    <lineage>
        <taxon>Bacteria</taxon>
        <taxon>Pseudomonadati</taxon>
        <taxon>Acidobacteriota</taxon>
        <taxon>Terriglobia</taxon>
        <taxon>Terriglobales</taxon>
        <taxon>Acidobacteriaceae</taxon>
        <taxon>Terriglobus</taxon>
    </lineage>
</organism>
<dbReference type="EMBL" id="JBJYXY010000001">
    <property type="protein sequence ID" value="MFN2976682.1"/>
    <property type="molecule type" value="Genomic_DNA"/>
</dbReference>
<feature type="domain" description="Ice-binding protein C-terminal" evidence="2">
    <location>
        <begin position="166"/>
        <end position="188"/>
    </location>
</feature>
<evidence type="ECO:0000313" key="3">
    <source>
        <dbReference type="EMBL" id="MFN2976682.1"/>
    </source>
</evidence>
<dbReference type="Proteomes" id="UP001634747">
    <property type="component" value="Unassembled WGS sequence"/>
</dbReference>
<dbReference type="RefSeq" id="WP_263411852.1">
    <property type="nucleotide sequence ID" value="NZ_BAABBH010000001.1"/>
</dbReference>
<evidence type="ECO:0000259" key="2">
    <source>
        <dbReference type="Pfam" id="PF07589"/>
    </source>
</evidence>
<dbReference type="Pfam" id="PF07589">
    <property type="entry name" value="PEP-CTERM"/>
    <property type="match status" value="1"/>
</dbReference>
<feature type="signal peptide" evidence="1">
    <location>
        <begin position="1"/>
        <end position="22"/>
    </location>
</feature>
<dbReference type="InterPro" id="IPR013424">
    <property type="entry name" value="Ice-binding_C"/>
</dbReference>
<accession>A0ABW9KM92</accession>
<proteinExistence type="predicted"/>
<evidence type="ECO:0000256" key="1">
    <source>
        <dbReference type="SAM" id="SignalP"/>
    </source>
</evidence>
<keyword evidence="4" id="KW-1185">Reference proteome</keyword>
<keyword evidence="1" id="KW-0732">Signal</keyword>
<name>A0ABW9KM92_9BACT</name>
<reference evidence="3 4" key="1">
    <citation type="submission" date="2024-12" db="EMBL/GenBank/DDBJ databases">
        <authorList>
            <person name="Lee Y."/>
        </authorList>
    </citation>
    <scope>NUCLEOTIDE SEQUENCE [LARGE SCALE GENOMIC DNA]</scope>
    <source>
        <strain evidence="3 4">03SUJ4</strain>
    </source>
</reference>
<comment type="caution">
    <text evidence="3">The sequence shown here is derived from an EMBL/GenBank/DDBJ whole genome shotgun (WGS) entry which is preliminary data.</text>
</comment>
<feature type="chain" id="PRO_5046717363" evidence="1">
    <location>
        <begin position="23"/>
        <end position="192"/>
    </location>
</feature>
<protein>
    <submittedName>
        <fullName evidence="3">PEP-CTERM sorting domain-containing protein</fullName>
    </submittedName>
</protein>